<comment type="caution">
    <text evidence="1">The sequence shown here is derived from an EMBL/GenBank/DDBJ whole genome shotgun (WGS) entry which is preliminary data.</text>
</comment>
<gene>
    <name evidence="1" type="ORF">FTO68_04145</name>
</gene>
<dbReference type="EMBL" id="VOTZ01000006">
    <property type="protein sequence ID" value="MCQ1538183.1"/>
    <property type="molecule type" value="Genomic_DNA"/>
</dbReference>
<accession>A0ABD4TGT2</accession>
<protein>
    <recommendedName>
        <fullName evidence="3">PIN domain-containing protein</fullName>
    </recommendedName>
</protein>
<dbReference type="InterPro" id="IPR029060">
    <property type="entry name" value="PIN-like_dom_sf"/>
</dbReference>
<dbReference type="AlphaFoldDB" id="A0ABD4TGT2"/>
<proteinExistence type="predicted"/>
<evidence type="ECO:0008006" key="3">
    <source>
        <dbReference type="Google" id="ProtNLM"/>
    </source>
</evidence>
<reference evidence="1 2" key="1">
    <citation type="submission" date="2019-08" db="EMBL/GenBank/DDBJ databases">
        <authorList>
            <person name="Chen S.-C."/>
            <person name="Lai M.-C."/>
            <person name="You Y.-T."/>
        </authorList>
    </citation>
    <scope>NUCLEOTIDE SEQUENCE [LARGE SCALE GENOMIC DNA]</scope>
    <source>
        <strain evidence="1 2">P2F9704a</strain>
    </source>
</reference>
<dbReference type="Proteomes" id="UP001524383">
    <property type="component" value="Unassembled WGS sequence"/>
</dbReference>
<keyword evidence="2" id="KW-1185">Reference proteome</keyword>
<organism evidence="1 2">
    <name type="scientific">Methanocalculus taiwanensis</name>
    <dbReference type="NCBI Taxonomy" id="106207"/>
    <lineage>
        <taxon>Archaea</taxon>
        <taxon>Methanobacteriati</taxon>
        <taxon>Methanobacteriota</taxon>
        <taxon>Stenosarchaea group</taxon>
        <taxon>Methanomicrobia</taxon>
        <taxon>Methanomicrobiales</taxon>
        <taxon>Methanocalculaceae</taxon>
        <taxon>Methanocalculus</taxon>
    </lineage>
</organism>
<name>A0ABD4TGT2_9EURY</name>
<evidence type="ECO:0000313" key="1">
    <source>
        <dbReference type="EMBL" id="MCQ1538183.1"/>
    </source>
</evidence>
<dbReference type="SUPFAM" id="SSF88723">
    <property type="entry name" value="PIN domain-like"/>
    <property type="match status" value="1"/>
</dbReference>
<sequence>MNHPTIFLDTPIFFTCAEDTKSRTTLQHARNAGYLIQTSISVLGEAFIQMHEHKKALDYITSMNQLLDDWNVAVHFPNDHVRILCFKMGEEEVDTRMIREPTDRTHLAYAMAYHSDYFLTSDRNLIRYRIPSSLEAIGFSKPTCLLLEEFKNEISMKVREFSYEWDTTRSTMGGFNDKNDA</sequence>
<evidence type="ECO:0000313" key="2">
    <source>
        <dbReference type="Proteomes" id="UP001524383"/>
    </source>
</evidence>